<feature type="coiled-coil region" evidence="1">
    <location>
        <begin position="867"/>
        <end position="932"/>
    </location>
</feature>
<dbReference type="SUPFAM" id="SSF54236">
    <property type="entry name" value="Ubiquitin-like"/>
    <property type="match status" value="1"/>
</dbReference>
<feature type="domain" description="DOG1" evidence="3">
    <location>
        <begin position="316"/>
        <end position="531"/>
    </location>
</feature>
<dbReference type="PANTHER" id="PTHR31245">
    <property type="entry name" value="UBIQUITIN SYSTEM COMPONENT CUE PROTEIN"/>
    <property type="match status" value="1"/>
</dbReference>
<reference evidence="4 5" key="1">
    <citation type="journal article" date="2024" name="G3 (Bethesda)">
        <title>Genome assembly of Hibiscus sabdariffa L. provides insights into metabolisms of medicinal natural products.</title>
        <authorList>
            <person name="Kim T."/>
        </authorList>
    </citation>
    <scope>NUCLEOTIDE SEQUENCE [LARGE SCALE GENOMIC DNA]</scope>
    <source>
        <strain evidence="4">TK-2024</strain>
        <tissue evidence="4">Old leaves</tissue>
    </source>
</reference>
<sequence length="944" mass="107599">MEIYEENPIGNRSYNLRVLNVLERRRLGSLKLSRIISGGANGGYDEDDLVERQLLYRKLPDQNLLNLSILKLDGSLYDVEVGRNATVAELKVAIEELFSESPGETQGCISWSHVWGHFCLVYEDQKLVNNKACIRNYGIKDGDQLEFVRHMSVNHSPIKRRLKQHSVPFKCLSPTSSYDEERQQNLVNNHNFKDGNQGYYEDEGEATSLPEFKFAHFLRRWISHTSSRGASWRMLESRNHSPRKYYEENDDGEQEEIRKKLKEKESGSVIDEIVESFQCMNIAKREANERDYVHEQSALLTPHQRSKARLTNHDIPDLPGAKHGLWRQEQKNRAAKIEKQLKARRELEVLIKEQLNRFHAHYNQAMVLTHLEDVSKLLMPQWAAPQELAMLFWLGDWRPSAILELLHALAPLSFLSDSTAIQPALSQFIHEMHIEEAIIDEEMAEIQATCVLYLPFSPLNSGKSGSSVSCGIQSMFKKIALVITKAQKLRFKALELVVKKLLNQTEAAEFLVALSGIQDAIHQFAEYKRLRKGPVTVSVKSQNVVETSKQPKTHIEDRISQFLKTSDSSEHGQGIQHALCEFEEQQGLRNGPVSRSVRFQDVVETSNQPNIPLEDRTSLGENLCQFFEQDRSEERVIDAISEFEDQQGLRMEPFGLPLESWDVADTSKQPMIHSKDRISSWEKFSRMVEQERKKEVFFDLPKDVRGSVREQEVVLGGYPVAAIGFCVQETSALLASISFVCSLLSASVYPRSTPIPLPSHRSSECSNDIDTAIKRLRGLCMGAAGVESNPVEELGILTIDRQAAAASVSVQNPPATENLPVDGAEWVDLFVREMMSAASVDDAKVRASKLLEILEKAISNRAVEEAAKTFLNENVMLKEQIEVLIQENRVLKRAVAIQHERQKEYQDKNQELQQLRQLVSQYQEQLRTLEMNNFTLTMHLRQTQ</sequence>
<proteinExistence type="predicted"/>
<dbReference type="CDD" id="cd17058">
    <property type="entry name" value="Ubl_SNRNP25"/>
    <property type="match status" value="1"/>
</dbReference>
<evidence type="ECO:0000313" key="4">
    <source>
        <dbReference type="EMBL" id="KAK8551166.1"/>
    </source>
</evidence>
<dbReference type="PANTHER" id="PTHR31245:SF20">
    <property type="entry name" value="F18B13.13 PROTEIN"/>
    <property type="match status" value="1"/>
</dbReference>
<name>A0ABR2E1V9_9ROSI</name>
<comment type="caution">
    <text evidence="4">The sequence shown here is derived from an EMBL/GenBank/DDBJ whole genome shotgun (WGS) entry which is preliminary data.</text>
</comment>
<dbReference type="EMBL" id="JBBPBM010000020">
    <property type="protein sequence ID" value="KAK8551166.1"/>
    <property type="molecule type" value="Genomic_DNA"/>
</dbReference>
<keyword evidence="5" id="KW-1185">Reference proteome</keyword>
<dbReference type="Gene3D" id="3.10.20.90">
    <property type="entry name" value="Phosphatidylinositol 3-kinase Catalytic Subunit, Chain A, domain 1"/>
    <property type="match status" value="1"/>
</dbReference>
<evidence type="ECO:0000256" key="2">
    <source>
        <dbReference type="SAM" id="MobiDB-lite"/>
    </source>
</evidence>
<evidence type="ECO:0000256" key="1">
    <source>
        <dbReference type="SAM" id="Coils"/>
    </source>
</evidence>
<feature type="region of interest" description="Disordered" evidence="2">
    <location>
        <begin position="232"/>
        <end position="257"/>
    </location>
</feature>
<gene>
    <name evidence="4" type="ORF">V6N12_039827</name>
</gene>
<dbReference type="PROSITE" id="PS51806">
    <property type="entry name" value="DOG1"/>
    <property type="match status" value="1"/>
</dbReference>
<protein>
    <recommendedName>
        <fullName evidence="3">DOG1 domain-containing protein</fullName>
    </recommendedName>
</protein>
<feature type="coiled-coil region" evidence="1">
    <location>
        <begin position="327"/>
        <end position="357"/>
    </location>
</feature>
<feature type="compositionally biased region" description="Basic and acidic residues" evidence="2">
    <location>
        <begin position="235"/>
        <end position="247"/>
    </location>
</feature>
<evidence type="ECO:0000259" key="3">
    <source>
        <dbReference type="PROSITE" id="PS51806"/>
    </source>
</evidence>
<dbReference type="Proteomes" id="UP001472677">
    <property type="component" value="Unassembled WGS sequence"/>
</dbReference>
<dbReference type="InterPro" id="IPR040610">
    <property type="entry name" value="SNRNP25_ubiquitin"/>
</dbReference>
<accession>A0ABR2E1V9</accession>
<organism evidence="4 5">
    <name type="scientific">Hibiscus sabdariffa</name>
    <name type="common">roselle</name>
    <dbReference type="NCBI Taxonomy" id="183260"/>
    <lineage>
        <taxon>Eukaryota</taxon>
        <taxon>Viridiplantae</taxon>
        <taxon>Streptophyta</taxon>
        <taxon>Embryophyta</taxon>
        <taxon>Tracheophyta</taxon>
        <taxon>Spermatophyta</taxon>
        <taxon>Magnoliopsida</taxon>
        <taxon>eudicotyledons</taxon>
        <taxon>Gunneridae</taxon>
        <taxon>Pentapetalae</taxon>
        <taxon>rosids</taxon>
        <taxon>malvids</taxon>
        <taxon>Malvales</taxon>
        <taxon>Malvaceae</taxon>
        <taxon>Malvoideae</taxon>
        <taxon>Hibiscus</taxon>
    </lineage>
</organism>
<dbReference type="InterPro" id="IPR029071">
    <property type="entry name" value="Ubiquitin-like_domsf"/>
</dbReference>
<dbReference type="InterPro" id="IPR025422">
    <property type="entry name" value="TGA_domain"/>
</dbReference>
<keyword evidence="1" id="KW-0175">Coiled coil</keyword>
<dbReference type="Pfam" id="PF14144">
    <property type="entry name" value="DOG1"/>
    <property type="match status" value="1"/>
</dbReference>
<evidence type="ECO:0000313" key="5">
    <source>
        <dbReference type="Proteomes" id="UP001472677"/>
    </source>
</evidence>
<dbReference type="Pfam" id="PF18036">
    <property type="entry name" value="Ubiquitin_4"/>
    <property type="match status" value="1"/>
</dbReference>